<keyword evidence="4" id="KW-0812">Transmembrane</keyword>
<organism evidence="10 11">
    <name type="scientific">Synechocystis salina LEGE 00031</name>
    <dbReference type="NCBI Taxonomy" id="1828736"/>
    <lineage>
        <taxon>Bacteria</taxon>
        <taxon>Bacillati</taxon>
        <taxon>Cyanobacteriota</taxon>
        <taxon>Cyanophyceae</taxon>
        <taxon>Synechococcales</taxon>
        <taxon>Merismopediaceae</taxon>
        <taxon>Synechocystis</taxon>
    </lineage>
</organism>
<evidence type="ECO:0000256" key="2">
    <source>
        <dbReference type="ARBA" id="ARBA00004236"/>
    </source>
</evidence>
<keyword evidence="11" id="KW-1185">Reference proteome</keyword>
<accession>A0ABR9VSD5</accession>
<dbReference type="PANTHER" id="PTHR37461:SF1">
    <property type="entry name" value="ANTI-SIGMA-K FACTOR RSKA"/>
    <property type="match status" value="1"/>
</dbReference>
<feature type="domain" description="Anti-sigma K factor RskA C-terminal" evidence="9">
    <location>
        <begin position="107"/>
        <end position="254"/>
    </location>
</feature>
<evidence type="ECO:0000256" key="3">
    <source>
        <dbReference type="ARBA" id="ARBA00022475"/>
    </source>
</evidence>
<dbReference type="RefSeq" id="WP_194019252.1">
    <property type="nucleotide sequence ID" value="NZ_JADEVV010000012.1"/>
</dbReference>
<keyword evidence="6" id="KW-0472">Membrane</keyword>
<dbReference type="PANTHER" id="PTHR37461">
    <property type="entry name" value="ANTI-SIGMA-K FACTOR RSKA"/>
    <property type="match status" value="1"/>
</dbReference>
<reference evidence="10 11" key="1">
    <citation type="submission" date="2020-10" db="EMBL/GenBank/DDBJ databases">
        <authorList>
            <person name="Castelo-Branco R."/>
            <person name="Eusebio N."/>
            <person name="Adriana R."/>
            <person name="Vieira A."/>
            <person name="Brugerolle De Fraissinette N."/>
            <person name="Rezende De Castro R."/>
            <person name="Schneider M.P."/>
            <person name="Vasconcelos V."/>
            <person name="Leao P.N."/>
        </authorList>
    </citation>
    <scope>NUCLEOTIDE SEQUENCE [LARGE SCALE GENOMIC DNA]</scope>
    <source>
        <strain evidence="10 11">LEGE 00031</strain>
    </source>
</reference>
<evidence type="ECO:0000256" key="8">
    <source>
        <dbReference type="ARBA" id="ARBA00030803"/>
    </source>
</evidence>
<evidence type="ECO:0000313" key="11">
    <source>
        <dbReference type="Proteomes" id="UP000658720"/>
    </source>
</evidence>
<protein>
    <recommendedName>
        <fullName evidence="8">Regulator of SigK</fullName>
    </recommendedName>
    <alternativeName>
        <fullName evidence="7">Sigma-K anti-sigma factor RskA</fullName>
    </alternativeName>
</protein>
<evidence type="ECO:0000256" key="1">
    <source>
        <dbReference type="ARBA" id="ARBA00004167"/>
    </source>
</evidence>
<dbReference type="InterPro" id="IPR051474">
    <property type="entry name" value="Anti-sigma-K/W_factor"/>
</dbReference>
<comment type="caution">
    <text evidence="10">The sequence shown here is derived from an EMBL/GenBank/DDBJ whole genome shotgun (WGS) entry which is preliminary data.</text>
</comment>
<dbReference type="InterPro" id="IPR018764">
    <property type="entry name" value="RskA_C"/>
</dbReference>
<sequence>MESLNPIAVQELLAGYVLEDLTPAEQAQVEEMLSQNPALVQEVEQLRATLNLLPLGLSSADVPPPLLLSPSPVNQFSPSVIKSTPKFPWGKIALGGLLATAIAGLSWQNYRLHQQLATIEQTNQTLQQVLDSQGDQQQTQQLSTYRQVVNLLQEPNQNFLTLRATQATSQATGSLIVGAESASALLVLKDVPPTTDGKFYQLWAVIDGKKVPCRSFLPNAQGEVLLEIPFEKWFSASEVMVTEEKEGSLRQPRGEMVIQGQQMPFQS</sequence>
<keyword evidence="3" id="KW-1003">Cell membrane</keyword>
<evidence type="ECO:0000256" key="4">
    <source>
        <dbReference type="ARBA" id="ARBA00022692"/>
    </source>
</evidence>
<keyword evidence="5" id="KW-1133">Transmembrane helix</keyword>
<proteinExistence type="predicted"/>
<evidence type="ECO:0000313" key="10">
    <source>
        <dbReference type="EMBL" id="MBE9253388.1"/>
    </source>
</evidence>
<evidence type="ECO:0000256" key="6">
    <source>
        <dbReference type="ARBA" id="ARBA00023136"/>
    </source>
</evidence>
<comment type="subcellular location">
    <subcellularLocation>
        <location evidence="2">Cell membrane</location>
    </subcellularLocation>
    <subcellularLocation>
        <location evidence="1">Membrane</location>
        <topology evidence="1">Single-pass membrane protein</topology>
    </subcellularLocation>
</comment>
<gene>
    <name evidence="10" type="ORF">IQ217_05825</name>
</gene>
<dbReference type="Gene3D" id="1.10.10.1320">
    <property type="entry name" value="Anti-sigma factor, zinc-finger domain"/>
    <property type="match status" value="1"/>
</dbReference>
<dbReference type="Pfam" id="PF10099">
    <property type="entry name" value="RskA_C"/>
    <property type="match status" value="1"/>
</dbReference>
<dbReference type="InterPro" id="IPR041916">
    <property type="entry name" value="Anti_sigma_zinc_sf"/>
</dbReference>
<evidence type="ECO:0000256" key="5">
    <source>
        <dbReference type="ARBA" id="ARBA00022989"/>
    </source>
</evidence>
<evidence type="ECO:0000256" key="7">
    <source>
        <dbReference type="ARBA" id="ARBA00029829"/>
    </source>
</evidence>
<dbReference type="Proteomes" id="UP000658720">
    <property type="component" value="Unassembled WGS sequence"/>
</dbReference>
<evidence type="ECO:0000259" key="9">
    <source>
        <dbReference type="Pfam" id="PF10099"/>
    </source>
</evidence>
<name>A0ABR9VSD5_9SYNC</name>
<dbReference type="EMBL" id="JADEVV010000012">
    <property type="protein sequence ID" value="MBE9253388.1"/>
    <property type="molecule type" value="Genomic_DNA"/>
</dbReference>